<dbReference type="FunFam" id="3.40.50.300:FF:001119">
    <property type="entry name" value="Iron-sulfur cluster carrier protein"/>
    <property type="match status" value="1"/>
</dbReference>
<evidence type="ECO:0000313" key="10">
    <source>
        <dbReference type="EMBL" id="OKS88993.1"/>
    </source>
</evidence>
<comment type="similarity">
    <text evidence="1">In the N-terminal section; belongs to the MIP18 family.</text>
</comment>
<keyword evidence="6 8" id="KW-0408">Iron</keyword>
<dbReference type="InterPro" id="IPR033756">
    <property type="entry name" value="YlxH/NBP35"/>
</dbReference>
<dbReference type="GO" id="GO:0046872">
    <property type="term" value="F:metal ion binding"/>
    <property type="evidence" value="ECO:0007669"/>
    <property type="project" value="UniProtKB-KW"/>
</dbReference>
<dbReference type="InterPro" id="IPR019591">
    <property type="entry name" value="Mrp/NBP35_ATP-bd"/>
</dbReference>
<feature type="domain" description="MIP18 family-like" evidence="9">
    <location>
        <begin position="14"/>
        <end position="74"/>
    </location>
</feature>
<dbReference type="PANTHER" id="PTHR42961:SF2">
    <property type="entry name" value="IRON-SULFUR PROTEIN NUBPL"/>
    <property type="match status" value="1"/>
</dbReference>
<dbReference type="SUPFAM" id="SSF52540">
    <property type="entry name" value="P-loop containing nucleoside triphosphate hydrolases"/>
    <property type="match status" value="1"/>
</dbReference>
<evidence type="ECO:0000256" key="8">
    <source>
        <dbReference type="HAMAP-Rule" id="MF_02040"/>
    </source>
</evidence>
<gene>
    <name evidence="10" type="ORF">RG47T_4471</name>
</gene>
<reference evidence="10 11" key="1">
    <citation type="submission" date="2016-11" db="EMBL/GenBank/DDBJ databases">
        <title>Whole Genome Sequencing of Mucilaginibacter polytrichastri RG4-7(T) isolated from the moss sample.</title>
        <authorList>
            <person name="Li Y."/>
        </authorList>
    </citation>
    <scope>NUCLEOTIDE SEQUENCE [LARGE SCALE GENOMIC DNA]</scope>
    <source>
        <strain evidence="10 11">RG4-7</strain>
    </source>
</reference>
<comment type="function">
    <text evidence="8">Binds and transfers iron-sulfur (Fe-S) clusters to target apoproteins. Can hydrolyze ATP.</text>
</comment>
<evidence type="ECO:0000256" key="2">
    <source>
        <dbReference type="ARBA" id="ARBA00008205"/>
    </source>
</evidence>
<protein>
    <recommendedName>
        <fullName evidence="8">Iron-sulfur cluster carrier protein</fullName>
    </recommendedName>
</protein>
<evidence type="ECO:0000313" key="11">
    <source>
        <dbReference type="Proteomes" id="UP000186720"/>
    </source>
</evidence>
<comment type="subunit">
    <text evidence="8">Homodimer.</text>
</comment>
<dbReference type="GO" id="GO:0005524">
    <property type="term" value="F:ATP binding"/>
    <property type="evidence" value="ECO:0007669"/>
    <property type="project" value="UniProtKB-UniRule"/>
</dbReference>
<evidence type="ECO:0000259" key="9">
    <source>
        <dbReference type="Pfam" id="PF01883"/>
    </source>
</evidence>
<dbReference type="STRING" id="1302689.RG47T_4471"/>
<dbReference type="Gene3D" id="3.30.300.130">
    <property type="entry name" value="Fe-S cluster assembly (FSCA)"/>
    <property type="match status" value="1"/>
</dbReference>
<dbReference type="InterPro" id="IPR034904">
    <property type="entry name" value="FSCA_dom_sf"/>
</dbReference>
<accession>A0A1Q6A4S1</accession>
<dbReference type="Proteomes" id="UP000186720">
    <property type="component" value="Unassembled WGS sequence"/>
</dbReference>
<comment type="caution">
    <text evidence="10">The sequence shown here is derived from an EMBL/GenBank/DDBJ whole genome shotgun (WGS) entry which is preliminary data.</text>
</comment>
<evidence type="ECO:0000256" key="4">
    <source>
        <dbReference type="ARBA" id="ARBA00022741"/>
    </source>
</evidence>
<comment type="similarity">
    <text evidence="2">In the C-terminal section; belongs to the Mrp/NBP35 ATP-binding proteins family.</text>
</comment>
<keyword evidence="5 8" id="KW-0067">ATP-binding</keyword>
<dbReference type="GO" id="GO:0016226">
    <property type="term" value="P:iron-sulfur cluster assembly"/>
    <property type="evidence" value="ECO:0007669"/>
    <property type="project" value="InterPro"/>
</dbReference>
<name>A0A1Q6A4S1_9SPHI</name>
<dbReference type="GO" id="GO:0140663">
    <property type="term" value="F:ATP-dependent FeS chaperone activity"/>
    <property type="evidence" value="ECO:0007669"/>
    <property type="project" value="InterPro"/>
</dbReference>
<keyword evidence="3 8" id="KW-0479">Metal-binding</keyword>
<dbReference type="EMBL" id="MPPL01000001">
    <property type="protein sequence ID" value="OKS88993.1"/>
    <property type="molecule type" value="Genomic_DNA"/>
</dbReference>
<dbReference type="InterPro" id="IPR000808">
    <property type="entry name" value="Mrp-like_CS"/>
</dbReference>
<comment type="similarity">
    <text evidence="8">Belongs to the Mrp/NBP35 ATP-binding proteins family.</text>
</comment>
<evidence type="ECO:0000256" key="1">
    <source>
        <dbReference type="ARBA" id="ARBA00007352"/>
    </source>
</evidence>
<dbReference type="GO" id="GO:0016887">
    <property type="term" value="F:ATP hydrolysis activity"/>
    <property type="evidence" value="ECO:0007669"/>
    <property type="project" value="UniProtKB-UniRule"/>
</dbReference>
<dbReference type="PROSITE" id="PS01215">
    <property type="entry name" value="MRP"/>
    <property type="match status" value="1"/>
</dbReference>
<evidence type="ECO:0000256" key="5">
    <source>
        <dbReference type="ARBA" id="ARBA00022840"/>
    </source>
</evidence>
<dbReference type="Pfam" id="PF10609">
    <property type="entry name" value="ParA"/>
    <property type="match status" value="1"/>
</dbReference>
<dbReference type="CDD" id="cd02037">
    <property type="entry name" value="Mrp_NBP35"/>
    <property type="match status" value="1"/>
</dbReference>
<dbReference type="Pfam" id="PF01883">
    <property type="entry name" value="FeS_assembly_P"/>
    <property type="match status" value="1"/>
</dbReference>
<sequence length="367" mass="39247">MRDFFKEIMIITQEQVLQALGNVEEPDLKKDLVTLNMIQDIKIDGNKLSFSVILTTPACPLKALIENACRNAIGHFISKEIEVSINMTSQVTTQKNTGVPGVKNIIAVASGKGGVGKSTVAANLALGLAKKGAKVGLIDADIYGPSVPIMFGLEGARPLASQVNGKTRIEPIEKYGIKLLSIGFFTDPNQPVPWRGPMVSTAVKQLFNDADWGELDYLVVDLPPGTGDIHITVTQSFPVTGAVIVTTPQNVALADARKGIGMFMMDAINVPILGVIENMSYFTPAELPDNKYYIFGQGGGQKLAEQIEAPFLGEIPLVKSISESGDAGQPVVLQDNNPMTDAFLNIAERVAQQVAICNAGISNKINN</sequence>
<dbReference type="InterPro" id="IPR044304">
    <property type="entry name" value="NUBPL-like"/>
</dbReference>
<organism evidence="10 11">
    <name type="scientific">Mucilaginibacter polytrichastri</name>
    <dbReference type="NCBI Taxonomy" id="1302689"/>
    <lineage>
        <taxon>Bacteria</taxon>
        <taxon>Pseudomonadati</taxon>
        <taxon>Bacteroidota</taxon>
        <taxon>Sphingobacteriia</taxon>
        <taxon>Sphingobacteriales</taxon>
        <taxon>Sphingobacteriaceae</taxon>
        <taxon>Mucilaginibacter</taxon>
    </lineage>
</organism>
<dbReference type="InterPro" id="IPR002744">
    <property type="entry name" value="MIP18-like"/>
</dbReference>
<dbReference type="PANTHER" id="PTHR42961">
    <property type="entry name" value="IRON-SULFUR PROTEIN NUBPL"/>
    <property type="match status" value="1"/>
</dbReference>
<dbReference type="SUPFAM" id="SSF117916">
    <property type="entry name" value="Fe-S cluster assembly (FSCA) domain-like"/>
    <property type="match status" value="1"/>
</dbReference>
<evidence type="ECO:0000256" key="7">
    <source>
        <dbReference type="ARBA" id="ARBA00023014"/>
    </source>
</evidence>
<dbReference type="InterPro" id="IPR027417">
    <property type="entry name" value="P-loop_NTPase"/>
</dbReference>
<dbReference type="AlphaFoldDB" id="A0A1Q6A4S1"/>
<keyword evidence="7 8" id="KW-0411">Iron-sulfur</keyword>
<keyword evidence="11" id="KW-1185">Reference proteome</keyword>
<keyword evidence="4 8" id="KW-0547">Nucleotide-binding</keyword>
<dbReference type="GO" id="GO:0051539">
    <property type="term" value="F:4 iron, 4 sulfur cluster binding"/>
    <property type="evidence" value="ECO:0007669"/>
    <property type="project" value="TreeGrafter"/>
</dbReference>
<keyword evidence="8" id="KW-0378">Hydrolase</keyword>
<proteinExistence type="inferred from homology"/>
<evidence type="ECO:0000256" key="6">
    <source>
        <dbReference type="ARBA" id="ARBA00023004"/>
    </source>
</evidence>
<dbReference type="Gene3D" id="3.40.50.300">
    <property type="entry name" value="P-loop containing nucleotide triphosphate hydrolases"/>
    <property type="match status" value="1"/>
</dbReference>
<feature type="binding site" evidence="8">
    <location>
        <begin position="111"/>
        <end position="118"/>
    </location>
    <ligand>
        <name>ATP</name>
        <dbReference type="ChEBI" id="CHEBI:30616"/>
    </ligand>
</feature>
<evidence type="ECO:0000256" key="3">
    <source>
        <dbReference type="ARBA" id="ARBA00022723"/>
    </source>
</evidence>
<dbReference type="HAMAP" id="MF_02040">
    <property type="entry name" value="Mrp_NBP35"/>
    <property type="match status" value="1"/>
</dbReference>